<dbReference type="EMBL" id="HBIW01014041">
    <property type="protein sequence ID" value="CAE0696625.1"/>
    <property type="molecule type" value="Transcribed_RNA"/>
</dbReference>
<protein>
    <recommendedName>
        <fullName evidence="3 7">Uroporphyrinogen-III synthase</fullName>
        <ecNumber evidence="3 7">4.2.1.75</ecNumber>
    </recommendedName>
</protein>
<organism evidence="9">
    <name type="scientific">Pelagomonas calceolata</name>
    <dbReference type="NCBI Taxonomy" id="35677"/>
    <lineage>
        <taxon>Eukaryota</taxon>
        <taxon>Sar</taxon>
        <taxon>Stramenopiles</taxon>
        <taxon>Ochrophyta</taxon>
        <taxon>Pelagophyceae</taxon>
        <taxon>Pelagomonadales</taxon>
        <taxon>Pelagomonadaceae</taxon>
        <taxon>Pelagomonas</taxon>
    </lineage>
</organism>
<reference evidence="9" key="1">
    <citation type="submission" date="2021-01" db="EMBL/GenBank/DDBJ databases">
        <authorList>
            <person name="Corre E."/>
            <person name="Pelletier E."/>
            <person name="Niang G."/>
            <person name="Scheremetjew M."/>
            <person name="Finn R."/>
            <person name="Kale V."/>
            <person name="Holt S."/>
            <person name="Cochrane G."/>
            <person name="Meng A."/>
            <person name="Brown T."/>
            <person name="Cohen L."/>
        </authorList>
    </citation>
    <scope>NUCLEOTIDE SEQUENCE</scope>
    <source>
        <strain evidence="9">CCMP1756</strain>
    </source>
</reference>
<dbReference type="AlphaFoldDB" id="A0A7S3ZWZ9"/>
<dbReference type="UniPathway" id="UPA00251">
    <property type="reaction ID" value="UER00320"/>
</dbReference>
<dbReference type="Pfam" id="PF02602">
    <property type="entry name" value="HEM4"/>
    <property type="match status" value="1"/>
</dbReference>
<dbReference type="GO" id="GO:0004852">
    <property type="term" value="F:uroporphyrinogen-III synthase activity"/>
    <property type="evidence" value="ECO:0007669"/>
    <property type="project" value="UniProtKB-UniRule"/>
</dbReference>
<sequence length="232" mass="24374">MRGALVAVAAGAAAWAPAFRYDALPRRPTRRAAATTHGDQIVVALTREAGKNGGLARALAEHHIETVEVPCVSTQRTPQMDALLDSALLFAEDPWDWVVVTSPEAAKTFGAAVARAGLGATRDAKWRAFRLAAVGGATAAALDACQDLRPWRGSSFTPATATAAALAKALPDDSGRRVLFPASALAAPTCVEIKIVRRVRVVLHAIDASPARWRGDAGSSPLVDFHTGRLRS</sequence>
<name>A0A7S3ZWZ9_9STRA</name>
<dbReference type="GO" id="GO:0006782">
    <property type="term" value="P:protoporphyrinogen IX biosynthetic process"/>
    <property type="evidence" value="ECO:0007669"/>
    <property type="project" value="UniProtKB-UniRule"/>
</dbReference>
<evidence type="ECO:0000256" key="2">
    <source>
        <dbReference type="ARBA" id="ARBA00008133"/>
    </source>
</evidence>
<evidence type="ECO:0000256" key="4">
    <source>
        <dbReference type="ARBA" id="ARBA00023239"/>
    </source>
</evidence>
<dbReference type="InterPro" id="IPR003754">
    <property type="entry name" value="4pyrrol_synth_uPrphyn_synth"/>
</dbReference>
<proteinExistence type="inferred from homology"/>
<dbReference type="InterPro" id="IPR039793">
    <property type="entry name" value="UROS/Hem4"/>
</dbReference>
<dbReference type="SUPFAM" id="SSF69618">
    <property type="entry name" value="HemD-like"/>
    <property type="match status" value="1"/>
</dbReference>
<comment type="pathway">
    <text evidence="1 7">Porphyrin-containing compound metabolism; protoporphyrin-IX biosynthesis; coproporphyrinogen-III from 5-aminolevulinate: step 3/4.</text>
</comment>
<comment type="similarity">
    <text evidence="2 7">Belongs to the uroporphyrinogen-III synthase family.</text>
</comment>
<comment type="function">
    <text evidence="7">Catalyzes cyclization of the linear tetrapyrrole, hydroxymethylbilane, to the macrocyclic uroporphyrinogen III.</text>
</comment>
<evidence type="ECO:0000259" key="8">
    <source>
        <dbReference type="Pfam" id="PF02602"/>
    </source>
</evidence>
<accession>A0A7S3ZWZ9</accession>
<keyword evidence="5 7" id="KW-0627">Porphyrin biosynthesis</keyword>
<feature type="domain" description="Tetrapyrrole biosynthesis uroporphyrinogen III synthase" evidence="8">
    <location>
        <begin position="55"/>
        <end position="191"/>
    </location>
</feature>
<evidence type="ECO:0000256" key="1">
    <source>
        <dbReference type="ARBA" id="ARBA00004772"/>
    </source>
</evidence>
<evidence type="ECO:0000256" key="5">
    <source>
        <dbReference type="ARBA" id="ARBA00023244"/>
    </source>
</evidence>
<dbReference type="PANTHER" id="PTHR38042">
    <property type="entry name" value="UROPORPHYRINOGEN-III SYNTHASE, CHLOROPLASTIC"/>
    <property type="match status" value="1"/>
</dbReference>
<dbReference type="Gene3D" id="3.40.50.10090">
    <property type="match status" value="1"/>
</dbReference>
<comment type="catalytic activity">
    <reaction evidence="6 7">
        <text>hydroxymethylbilane = uroporphyrinogen III + H2O</text>
        <dbReference type="Rhea" id="RHEA:18965"/>
        <dbReference type="ChEBI" id="CHEBI:15377"/>
        <dbReference type="ChEBI" id="CHEBI:57308"/>
        <dbReference type="ChEBI" id="CHEBI:57845"/>
        <dbReference type="EC" id="4.2.1.75"/>
    </reaction>
</comment>
<dbReference type="PANTHER" id="PTHR38042:SF1">
    <property type="entry name" value="UROPORPHYRINOGEN-III SYNTHASE, CHLOROPLASTIC"/>
    <property type="match status" value="1"/>
</dbReference>
<evidence type="ECO:0000313" key="9">
    <source>
        <dbReference type="EMBL" id="CAE0696625.1"/>
    </source>
</evidence>
<dbReference type="GO" id="GO:0006780">
    <property type="term" value="P:uroporphyrinogen III biosynthetic process"/>
    <property type="evidence" value="ECO:0007669"/>
    <property type="project" value="UniProtKB-UniRule"/>
</dbReference>
<dbReference type="InterPro" id="IPR036108">
    <property type="entry name" value="4pyrrol_syn_uPrphyn_synt_sf"/>
</dbReference>
<dbReference type="EC" id="4.2.1.75" evidence="3 7"/>
<evidence type="ECO:0000256" key="6">
    <source>
        <dbReference type="ARBA" id="ARBA00048617"/>
    </source>
</evidence>
<evidence type="ECO:0000256" key="7">
    <source>
        <dbReference type="RuleBase" id="RU366031"/>
    </source>
</evidence>
<evidence type="ECO:0000256" key="3">
    <source>
        <dbReference type="ARBA" id="ARBA00013109"/>
    </source>
</evidence>
<gene>
    <name evidence="9" type="ORF">PCAL00307_LOCUS12061</name>
</gene>
<keyword evidence="4 7" id="KW-0456">Lyase</keyword>